<dbReference type="Pfam" id="PF00271">
    <property type="entry name" value="Helicase_C"/>
    <property type="match status" value="1"/>
</dbReference>
<evidence type="ECO:0000256" key="3">
    <source>
        <dbReference type="ARBA" id="ARBA00022801"/>
    </source>
</evidence>
<evidence type="ECO:0000313" key="13">
    <source>
        <dbReference type="EMBL" id="PVH31046.1"/>
    </source>
</evidence>
<dbReference type="PANTHER" id="PTHR47958">
    <property type="entry name" value="ATP-DEPENDENT RNA HELICASE DBP3"/>
    <property type="match status" value="1"/>
</dbReference>
<name>A0A2T8I029_9POAL</name>
<evidence type="ECO:0000256" key="6">
    <source>
        <dbReference type="ARBA" id="ARBA00022884"/>
    </source>
</evidence>
<keyword evidence="5" id="KW-0067">ATP-binding</keyword>
<evidence type="ECO:0000256" key="2">
    <source>
        <dbReference type="ARBA" id="ARBA00022741"/>
    </source>
</evidence>
<dbReference type="InterPro" id="IPR044763">
    <property type="entry name" value="Ded1/Dbp1_DEADc"/>
</dbReference>
<dbReference type="GO" id="GO:0003723">
    <property type="term" value="F:RNA binding"/>
    <property type="evidence" value="ECO:0007669"/>
    <property type="project" value="UniProtKB-KW"/>
</dbReference>
<dbReference type="GO" id="GO:0003724">
    <property type="term" value="F:RNA helicase activity"/>
    <property type="evidence" value="ECO:0007669"/>
    <property type="project" value="UniProtKB-EC"/>
</dbReference>
<dbReference type="Gramene" id="PVH31046">
    <property type="protein sequence ID" value="PVH31046"/>
    <property type="gene ID" value="PAHAL_9G044600"/>
</dbReference>
<feature type="domain" description="Helicase ATP-binding" evidence="11">
    <location>
        <begin position="154"/>
        <end position="333"/>
    </location>
</feature>
<dbReference type="FunFam" id="3.40.50.300:FF:000397">
    <property type="entry name" value="Probable ATP-dependent RNA helicase DDX4"/>
    <property type="match status" value="1"/>
</dbReference>
<comment type="catalytic activity">
    <reaction evidence="8">
        <text>ATP + H2O = ADP + phosphate + H(+)</text>
        <dbReference type="Rhea" id="RHEA:13065"/>
        <dbReference type="ChEBI" id="CHEBI:15377"/>
        <dbReference type="ChEBI" id="CHEBI:15378"/>
        <dbReference type="ChEBI" id="CHEBI:30616"/>
        <dbReference type="ChEBI" id="CHEBI:43474"/>
        <dbReference type="ChEBI" id="CHEBI:456216"/>
        <dbReference type="EC" id="3.6.4.13"/>
    </reaction>
</comment>
<keyword evidence="2" id="KW-0547">Nucleotide-binding</keyword>
<evidence type="ECO:0000256" key="1">
    <source>
        <dbReference type="ARBA" id="ARBA00012552"/>
    </source>
</evidence>
<dbReference type="PROSITE" id="PS51195">
    <property type="entry name" value="Q_MOTIF"/>
    <property type="match status" value="1"/>
</dbReference>
<feature type="region of interest" description="Disordered" evidence="10">
    <location>
        <begin position="1"/>
        <end position="44"/>
    </location>
</feature>
<dbReference type="Proteomes" id="UP000243499">
    <property type="component" value="Chromosome 9"/>
</dbReference>
<dbReference type="Gene3D" id="3.40.50.300">
    <property type="entry name" value="P-loop containing nucleotide triphosphate hydrolases"/>
    <property type="match status" value="2"/>
</dbReference>
<gene>
    <name evidence="13" type="ORF">PAHAL_9G044600</name>
</gene>
<dbReference type="SMART" id="SM00487">
    <property type="entry name" value="DEXDc"/>
    <property type="match status" value="1"/>
</dbReference>
<evidence type="ECO:0000256" key="9">
    <source>
        <dbReference type="PROSITE-ProRule" id="PRU00552"/>
    </source>
</evidence>
<dbReference type="GO" id="GO:0016787">
    <property type="term" value="F:hydrolase activity"/>
    <property type="evidence" value="ECO:0007669"/>
    <property type="project" value="UniProtKB-KW"/>
</dbReference>
<dbReference type="Pfam" id="PF00270">
    <property type="entry name" value="DEAD"/>
    <property type="match status" value="1"/>
</dbReference>
<dbReference type="SUPFAM" id="SSF52540">
    <property type="entry name" value="P-loop containing nucleoside triphosphate hydrolases"/>
    <property type="match status" value="2"/>
</dbReference>
<keyword evidence="3" id="KW-0378">Hydrolase</keyword>
<dbReference type="InterPro" id="IPR014014">
    <property type="entry name" value="RNA_helicase_DEAD_Q_motif"/>
</dbReference>
<dbReference type="InterPro" id="IPR014001">
    <property type="entry name" value="Helicase_ATP-bd"/>
</dbReference>
<evidence type="ECO:0000256" key="10">
    <source>
        <dbReference type="SAM" id="MobiDB-lite"/>
    </source>
</evidence>
<dbReference type="EMBL" id="CM008054">
    <property type="protein sequence ID" value="PVH31046.1"/>
    <property type="molecule type" value="Genomic_DNA"/>
</dbReference>
<feature type="short sequence motif" description="Q motif" evidence="9">
    <location>
        <begin position="123"/>
        <end position="151"/>
    </location>
</feature>
<evidence type="ECO:0000256" key="5">
    <source>
        <dbReference type="ARBA" id="ARBA00022840"/>
    </source>
</evidence>
<evidence type="ECO:0000256" key="8">
    <source>
        <dbReference type="ARBA" id="ARBA00047984"/>
    </source>
</evidence>
<dbReference type="GO" id="GO:0005524">
    <property type="term" value="F:ATP binding"/>
    <property type="evidence" value="ECO:0007669"/>
    <property type="project" value="UniProtKB-KW"/>
</dbReference>
<dbReference type="InterPro" id="IPR001650">
    <property type="entry name" value="Helicase_C-like"/>
</dbReference>
<evidence type="ECO:0000259" key="12">
    <source>
        <dbReference type="PROSITE" id="PS51195"/>
    </source>
</evidence>
<dbReference type="InterPro" id="IPR011545">
    <property type="entry name" value="DEAD/DEAH_box_helicase_dom"/>
</dbReference>
<protein>
    <recommendedName>
        <fullName evidence="1">RNA helicase</fullName>
        <ecNumber evidence="1">3.6.4.13</ecNumber>
    </recommendedName>
</protein>
<keyword evidence="6" id="KW-0694">RNA-binding</keyword>
<evidence type="ECO:0000256" key="4">
    <source>
        <dbReference type="ARBA" id="ARBA00022806"/>
    </source>
</evidence>
<evidence type="ECO:0000259" key="11">
    <source>
        <dbReference type="PROSITE" id="PS51192"/>
    </source>
</evidence>
<organism evidence="13">
    <name type="scientific">Panicum hallii</name>
    <dbReference type="NCBI Taxonomy" id="206008"/>
    <lineage>
        <taxon>Eukaryota</taxon>
        <taxon>Viridiplantae</taxon>
        <taxon>Streptophyta</taxon>
        <taxon>Embryophyta</taxon>
        <taxon>Tracheophyta</taxon>
        <taxon>Spermatophyta</taxon>
        <taxon>Magnoliopsida</taxon>
        <taxon>Liliopsida</taxon>
        <taxon>Poales</taxon>
        <taxon>Poaceae</taxon>
        <taxon>PACMAD clade</taxon>
        <taxon>Panicoideae</taxon>
        <taxon>Panicodae</taxon>
        <taxon>Paniceae</taxon>
        <taxon>Panicinae</taxon>
        <taxon>Panicum</taxon>
        <taxon>Panicum sect. Panicum</taxon>
    </lineage>
</organism>
<reference evidence="13" key="1">
    <citation type="submission" date="2018-04" db="EMBL/GenBank/DDBJ databases">
        <title>WGS assembly of Panicum hallii.</title>
        <authorList>
            <person name="Lovell J."/>
            <person name="Jenkins J."/>
            <person name="Lowry D."/>
            <person name="Mamidi S."/>
            <person name="Sreedasyam A."/>
            <person name="Weng X."/>
            <person name="Barry K."/>
            <person name="Bonette J."/>
            <person name="Campitelli B."/>
            <person name="Daum C."/>
            <person name="Gordon S."/>
            <person name="Gould B."/>
            <person name="Lipzen A."/>
            <person name="Macqueen A."/>
            <person name="Palacio-Mejia J."/>
            <person name="Plott C."/>
            <person name="Shakirov E."/>
            <person name="Shu S."/>
            <person name="Yoshinaga Y."/>
            <person name="Zane M."/>
            <person name="Rokhsar D."/>
            <person name="Grimwood J."/>
            <person name="Schmutz J."/>
            <person name="Juenger T."/>
        </authorList>
    </citation>
    <scope>NUCLEOTIDE SEQUENCE [LARGE SCALE GENOMIC DNA]</scope>
    <source>
        <strain evidence="13">FIL2</strain>
    </source>
</reference>
<dbReference type="EC" id="3.6.4.13" evidence="1"/>
<dbReference type="AlphaFoldDB" id="A0A2T8I029"/>
<sequence>MSRDTMILVARSTSARDPPARARLVDSPSRSPLRASGSSPPSVKPFPSLGLSSLALPSLAATTGRAAAPFVLSSPSPSDERIFQVSVITDVDFESQENTGINFDAYEDIPVETSGHDVPPPVNTFAEIDLGDALNENIRRCKYVKPTPVQRHAIPIDIAGRDLMACAQTGSGKTAAFCFPIISGILKSRPPQRQRDSRTACPLVLILSPTRELSMQIHEEARKFSCQTGVRVVVAYGGAPIHQQLRELERGVEILVAAPGRLRARVSLQMIKYLALDEADRMLDMGFEPQIRKIVEQMDMPPRGVRQTMLFSATFPKEIQRLASDFLADYIFLAVGRVGSSTDLIAQRVEFVLEVDKRSYLMDLLHAQNANGAHGKQALTLVFVETKRGADALEDWFKNGFPATSIHGDRTQQEREYALRSFKSGATPILVAGTADQVVLDLVAVTSAVTGTSGEAVAVVEDMEEQRRRIWWRLWWRCNKFLGLNTVS</sequence>
<dbReference type="InterPro" id="IPR027417">
    <property type="entry name" value="P-loop_NTPase"/>
</dbReference>
<comment type="similarity">
    <text evidence="7">Belongs to the DEAD box helicase family. DDX3/DED1 subfamily.</text>
</comment>
<feature type="domain" description="DEAD-box RNA helicase Q" evidence="12">
    <location>
        <begin position="123"/>
        <end position="151"/>
    </location>
</feature>
<keyword evidence="4" id="KW-0347">Helicase</keyword>
<proteinExistence type="inferred from homology"/>
<evidence type="ECO:0000256" key="7">
    <source>
        <dbReference type="ARBA" id="ARBA00024358"/>
    </source>
</evidence>
<accession>A0A2T8I029</accession>
<dbReference type="CDD" id="cd17967">
    <property type="entry name" value="DEADc_DDX3_DDX4"/>
    <property type="match status" value="1"/>
</dbReference>
<dbReference type="PROSITE" id="PS51192">
    <property type="entry name" value="HELICASE_ATP_BIND_1"/>
    <property type="match status" value="1"/>
</dbReference>